<dbReference type="Pfam" id="PF08239">
    <property type="entry name" value="SH3_3"/>
    <property type="match status" value="1"/>
</dbReference>
<name>A0A391PBN1_9FIRM</name>
<evidence type="ECO:0000313" key="2">
    <source>
        <dbReference type="EMBL" id="GCA67073.1"/>
    </source>
</evidence>
<evidence type="ECO:0000313" key="3">
    <source>
        <dbReference type="Proteomes" id="UP000265643"/>
    </source>
</evidence>
<dbReference type="SMART" id="SM00287">
    <property type="entry name" value="SH3b"/>
    <property type="match status" value="1"/>
</dbReference>
<dbReference type="Proteomes" id="UP000265643">
    <property type="component" value="Unassembled WGS sequence"/>
</dbReference>
<dbReference type="Gene3D" id="2.30.30.40">
    <property type="entry name" value="SH3 Domains"/>
    <property type="match status" value="1"/>
</dbReference>
<dbReference type="AlphaFoldDB" id="A0A391PBN1"/>
<dbReference type="RefSeq" id="WP_119297971.1">
    <property type="nucleotide sequence ID" value="NZ_BHGK01000001.1"/>
</dbReference>
<dbReference type="EMBL" id="BHGK01000001">
    <property type="protein sequence ID" value="GCA67073.1"/>
    <property type="molecule type" value="Genomic_DNA"/>
</dbReference>
<gene>
    <name evidence="2" type="ORF">KGMB01110_15090</name>
</gene>
<comment type="caution">
    <text evidence="2">The sequence shown here is derived from an EMBL/GenBank/DDBJ whole genome shotgun (WGS) entry which is preliminary data.</text>
</comment>
<feature type="domain" description="SH3b" evidence="1">
    <location>
        <begin position="34"/>
        <end position="98"/>
    </location>
</feature>
<sequence>MKKTITHYLFNGFALGCLIFGLIMTVESKDVQAATTKYVTASALNIRKAASTSSAKVGTYSKGTKVTSYGTSGSWTKVKYRVIGQNVLMANPIQQTFCPFYVSHSKQ</sequence>
<keyword evidence="3" id="KW-1185">Reference proteome</keyword>
<organism evidence="2 3">
    <name type="scientific">Mediterraneibacter butyricigenes</name>
    <dbReference type="NCBI Taxonomy" id="2316025"/>
    <lineage>
        <taxon>Bacteria</taxon>
        <taxon>Bacillati</taxon>
        <taxon>Bacillota</taxon>
        <taxon>Clostridia</taxon>
        <taxon>Lachnospirales</taxon>
        <taxon>Lachnospiraceae</taxon>
        <taxon>Mediterraneibacter</taxon>
    </lineage>
</organism>
<evidence type="ECO:0000259" key="1">
    <source>
        <dbReference type="PROSITE" id="PS51781"/>
    </source>
</evidence>
<dbReference type="InterPro" id="IPR003646">
    <property type="entry name" value="SH3-like_bac-type"/>
</dbReference>
<protein>
    <recommendedName>
        <fullName evidence="1">SH3b domain-containing protein</fullName>
    </recommendedName>
</protein>
<reference evidence="3" key="1">
    <citation type="submission" date="2018-09" db="EMBL/GenBank/DDBJ databases">
        <title>Draft Genome Sequence of Mediterraneibacter sp. KCTC 15684.</title>
        <authorList>
            <person name="Kim J.S."/>
            <person name="Han K.I."/>
            <person name="Suh M.K."/>
            <person name="Lee K.C."/>
            <person name="Eom M.K."/>
            <person name="Lee J.H."/>
            <person name="Park S.H."/>
            <person name="Kang S.W."/>
            <person name="Park J.E."/>
            <person name="Oh B.S."/>
            <person name="Yu S.Y."/>
            <person name="Choi S.H."/>
            <person name="Lee D.H."/>
            <person name="Yoon H."/>
            <person name="Kim B."/>
            <person name="Yang S.J."/>
            <person name="Lee J.S."/>
        </authorList>
    </citation>
    <scope>NUCLEOTIDE SEQUENCE [LARGE SCALE GENOMIC DNA]</scope>
    <source>
        <strain evidence="3">KCTC 15684</strain>
    </source>
</reference>
<dbReference type="PROSITE" id="PS51257">
    <property type="entry name" value="PROKAR_LIPOPROTEIN"/>
    <property type="match status" value="1"/>
</dbReference>
<accession>A0A391PBN1</accession>
<dbReference type="PROSITE" id="PS51781">
    <property type="entry name" value="SH3B"/>
    <property type="match status" value="1"/>
</dbReference>
<proteinExistence type="predicted"/>